<dbReference type="CDD" id="cd01448">
    <property type="entry name" value="TST_Repeat_1"/>
    <property type="match status" value="1"/>
</dbReference>
<dbReference type="InterPro" id="IPR045078">
    <property type="entry name" value="TST/MPST-like"/>
</dbReference>
<reference evidence="5 6" key="1">
    <citation type="submission" date="2022-12" db="EMBL/GenBank/DDBJ databases">
        <title>Sphingomonas abieness sp. nov., an endophytic bacterium isolated from Abies koreana.</title>
        <authorList>
            <person name="Jiang L."/>
            <person name="Lee J."/>
        </authorList>
    </citation>
    <scope>NUCLEOTIDE SEQUENCE [LARGE SCALE GENOMIC DNA]</scope>
    <source>
        <strain evidence="6">PAMB 00755</strain>
    </source>
</reference>
<dbReference type="Proteomes" id="UP001210865">
    <property type="component" value="Chromosome"/>
</dbReference>
<gene>
    <name evidence="5" type="ORF">PBT88_15410</name>
</gene>
<feature type="transmembrane region" description="Helical" evidence="3">
    <location>
        <begin position="250"/>
        <end position="270"/>
    </location>
</feature>
<dbReference type="Pfam" id="PF00581">
    <property type="entry name" value="Rhodanese"/>
    <property type="match status" value="2"/>
</dbReference>
<dbReference type="Gene3D" id="3.40.250.10">
    <property type="entry name" value="Rhodanese-like domain"/>
    <property type="match status" value="2"/>
</dbReference>
<feature type="domain" description="Rhodanese" evidence="4">
    <location>
        <begin position="36"/>
        <end position="143"/>
    </location>
</feature>
<dbReference type="EMBL" id="CP115174">
    <property type="protein sequence ID" value="WBO21556.1"/>
    <property type="molecule type" value="Genomic_DNA"/>
</dbReference>
<evidence type="ECO:0000256" key="3">
    <source>
        <dbReference type="SAM" id="Phobius"/>
    </source>
</evidence>
<keyword evidence="3" id="KW-1133">Transmembrane helix</keyword>
<evidence type="ECO:0000256" key="2">
    <source>
        <dbReference type="ARBA" id="ARBA00022737"/>
    </source>
</evidence>
<dbReference type="SMART" id="SM00450">
    <property type="entry name" value="RHOD"/>
    <property type="match status" value="2"/>
</dbReference>
<dbReference type="InterPro" id="IPR036873">
    <property type="entry name" value="Rhodanese-like_dom_sf"/>
</dbReference>
<keyword evidence="2" id="KW-0677">Repeat</keyword>
<evidence type="ECO:0000259" key="4">
    <source>
        <dbReference type="PROSITE" id="PS50206"/>
    </source>
</evidence>
<evidence type="ECO:0000313" key="6">
    <source>
        <dbReference type="Proteomes" id="UP001210865"/>
    </source>
</evidence>
<sequence>MSHEGRPLPLVSAAWLAAHLGTVTVLDATVELPAPRFDGDYRVASGAAGWEAAHIPGARHADLVDALSIPHPLTSFRHPEADGLRASLADLGVTADRPTVVYDRSDGFWAARLWWMARAAGVPVMVLDGGWQAWQAIGAPVESGAAGVPARWPSSPPPAARSWPEAWVEREEVERIVAGASSDHLVCALSEAVFAGRQPTRYARRGAIPGSRNLPARDLKTPDGRLASPDTLDALFSARLGAEAGRRERLILYCGGGISAAYLALGLVVAGRDNVALYDNSLQEWSAVTHLPLICAPDAQ</sequence>
<keyword evidence="3" id="KW-0812">Transmembrane</keyword>
<dbReference type="InterPro" id="IPR001763">
    <property type="entry name" value="Rhodanese-like_dom"/>
</dbReference>
<proteinExistence type="predicted"/>
<dbReference type="RefSeq" id="WP_270076205.1">
    <property type="nucleotide sequence ID" value="NZ_CP115174.1"/>
</dbReference>
<dbReference type="PANTHER" id="PTHR11364:SF27">
    <property type="entry name" value="SULFURTRANSFERASE"/>
    <property type="match status" value="1"/>
</dbReference>
<name>A0ABY7NM54_9SPHN</name>
<evidence type="ECO:0000313" key="5">
    <source>
        <dbReference type="EMBL" id="WBO21556.1"/>
    </source>
</evidence>
<evidence type="ECO:0000256" key="1">
    <source>
        <dbReference type="ARBA" id="ARBA00022679"/>
    </source>
</evidence>
<keyword evidence="1" id="KW-0808">Transferase</keyword>
<keyword evidence="6" id="KW-1185">Reference proteome</keyword>
<protein>
    <submittedName>
        <fullName evidence="5">Rhodanese-like domain-containing protein</fullName>
    </submittedName>
</protein>
<dbReference type="PANTHER" id="PTHR11364">
    <property type="entry name" value="THIOSULFATE SULFERTANSFERASE"/>
    <property type="match status" value="1"/>
</dbReference>
<accession>A0ABY7NM54</accession>
<dbReference type="PROSITE" id="PS50206">
    <property type="entry name" value="RHODANESE_3"/>
    <property type="match status" value="2"/>
</dbReference>
<feature type="domain" description="Rhodanese" evidence="4">
    <location>
        <begin position="190"/>
        <end position="294"/>
    </location>
</feature>
<organism evidence="5 6">
    <name type="scientific">Sphingomonas abietis</name>
    <dbReference type="NCBI Taxonomy" id="3012344"/>
    <lineage>
        <taxon>Bacteria</taxon>
        <taxon>Pseudomonadati</taxon>
        <taxon>Pseudomonadota</taxon>
        <taxon>Alphaproteobacteria</taxon>
        <taxon>Sphingomonadales</taxon>
        <taxon>Sphingomonadaceae</taxon>
        <taxon>Sphingomonas</taxon>
    </lineage>
</organism>
<dbReference type="SUPFAM" id="SSF52821">
    <property type="entry name" value="Rhodanese/Cell cycle control phosphatase"/>
    <property type="match status" value="2"/>
</dbReference>
<keyword evidence="3" id="KW-0472">Membrane</keyword>